<comment type="caution">
    <text evidence="2">The sequence shown here is derived from an EMBL/GenBank/DDBJ whole genome shotgun (WGS) entry which is preliminary data.</text>
</comment>
<sequence length="139" mass="15270">MNVIAADMCTNARRVRKRWLPKIKSMLPDGLDMYRGSGAGLNLGIPLTFDPDFKQLPLFGERKDAVRTQQPLDSESAELLEGQVEEEEEDEEGAMVEGAEETLGASSLLLGVEGGVQGRPAHDGQQEEEFGEGLRINRQ</sequence>
<feature type="region of interest" description="Disordered" evidence="1">
    <location>
        <begin position="67"/>
        <end position="94"/>
    </location>
</feature>
<evidence type="ECO:0000313" key="2">
    <source>
        <dbReference type="EMBL" id="TSL28248.1"/>
    </source>
</evidence>
<dbReference type="AlphaFoldDB" id="A0A556TYG5"/>
<name>A0A556TYG5_BAGYA</name>
<evidence type="ECO:0000256" key="1">
    <source>
        <dbReference type="SAM" id="MobiDB-lite"/>
    </source>
</evidence>
<feature type="region of interest" description="Disordered" evidence="1">
    <location>
        <begin position="107"/>
        <end position="139"/>
    </location>
</feature>
<accession>A0A556TYG5</accession>
<keyword evidence="3" id="KW-1185">Reference proteome</keyword>
<dbReference type="EMBL" id="VCAZ01000029">
    <property type="protein sequence ID" value="TSL28248.1"/>
    <property type="molecule type" value="Genomic_DNA"/>
</dbReference>
<proteinExistence type="predicted"/>
<organism evidence="2 3">
    <name type="scientific">Bagarius yarrelli</name>
    <name type="common">Goonch</name>
    <name type="synonym">Bagrus yarrelli</name>
    <dbReference type="NCBI Taxonomy" id="175774"/>
    <lineage>
        <taxon>Eukaryota</taxon>
        <taxon>Metazoa</taxon>
        <taxon>Chordata</taxon>
        <taxon>Craniata</taxon>
        <taxon>Vertebrata</taxon>
        <taxon>Euteleostomi</taxon>
        <taxon>Actinopterygii</taxon>
        <taxon>Neopterygii</taxon>
        <taxon>Teleostei</taxon>
        <taxon>Ostariophysi</taxon>
        <taxon>Siluriformes</taxon>
        <taxon>Sisoridae</taxon>
        <taxon>Sisorinae</taxon>
        <taxon>Bagarius</taxon>
    </lineage>
</organism>
<reference evidence="2 3" key="1">
    <citation type="journal article" date="2019" name="Genome Biol. Evol.">
        <title>Whole-Genome Sequencing of the Giant Devil Catfish, Bagarius yarrelli.</title>
        <authorList>
            <person name="Jiang W."/>
            <person name="Lv Y."/>
            <person name="Cheng L."/>
            <person name="Yang K."/>
            <person name="Chao B."/>
            <person name="Wang X."/>
            <person name="Li Y."/>
            <person name="Pan X."/>
            <person name="You X."/>
            <person name="Zhang Y."/>
            <person name="Yang J."/>
            <person name="Li J."/>
            <person name="Zhang X."/>
            <person name="Liu S."/>
            <person name="Sun C."/>
            <person name="Yang J."/>
            <person name="Shi Q."/>
        </authorList>
    </citation>
    <scope>NUCLEOTIDE SEQUENCE [LARGE SCALE GENOMIC DNA]</scope>
    <source>
        <strain evidence="2">JWS20170419001</strain>
        <tissue evidence="2">Muscle</tissue>
    </source>
</reference>
<evidence type="ECO:0000313" key="3">
    <source>
        <dbReference type="Proteomes" id="UP000319801"/>
    </source>
</evidence>
<protein>
    <submittedName>
        <fullName evidence="2">Nucleus accumbens-associated protein 2</fullName>
    </submittedName>
</protein>
<dbReference type="OrthoDB" id="8930453at2759"/>
<dbReference type="Proteomes" id="UP000319801">
    <property type="component" value="Unassembled WGS sequence"/>
</dbReference>
<feature type="compositionally biased region" description="Acidic residues" evidence="1">
    <location>
        <begin position="75"/>
        <end position="94"/>
    </location>
</feature>
<gene>
    <name evidence="2" type="ORF">Baya_5763</name>
</gene>